<dbReference type="InterPro" id="IPR013752">
    <property type="entry name" value="KPA_reductase"/>
</dbReference>
<accession>A0A5J5EQE6</accession>
<feature type="compositionally biased region" description="Low complexity" evidence="1">
    <location>
        <begin position="340"/>
        <end position="349"/>
    </location>
</feature>
<keyword evidence="5" id="KW-1185">Reference proteome</keyword>
<organism evidence="4 5">
    <name type="scientific">Sphaerosporella brunnea</name>
    <dbReference type="NCBI Taxonomy" id="1250544"/>
    <lineage>
        <taxon>Eukaryota</taxon>
        <taxon>Fungi</taxon>
        <taxon>Dikarya</taxon>
        <taxon>Ascomycota</taxon>
        <taxon>Pezizomycotina</taxon>
        <taxon>Pezizomycetes</taxon>
        <taxon>Pezizales</taxon>
        <taxon>Pyronemataceae</taxon>
        <taxon>Sphaerosporella</taxon>
    </lineage>
</organism>
<reference evidence="4 5" key="1">
    <citation type="submission" date="2019-09" db="EMBL/GenBank/DDBJ databases">
        <title>Draft genome of the ectomycorrhizal ascomycete Sphaerosporella brunnea.</title>
        <authorList>
            <consortium name="DOE Joint Genome Institute"/>
            <person name="Benucci G.M."/>
            <person name="Marozzi G."/>
            <person name="Antonielli L."/>
            <person name="Sanchez S."/>
            <person name="Marco P."/>
            <person name="Wang X."/>
            <person name="Falini L.B."/>
            <person name="Barry K."/>
            <person name="Haridas S."/>
            <person name="Lipzen A."/>
            <person name="Labutti K."/>
            <person name="Grigoriev I.V."/>
            <person name="Murat C."/>
            <person name="Martin F."/>
            <person name="Albertini E."/>
            <person name="Donnini D."/>
            <person name="Bonito G."/>
        </authorList>
    </citation>
    <scope>NUCLEOTIDE SEQUENCE [LARGE SCALE GENOMIC DNA]</scope>
    <source>
        <strain evidence="4 5">Sb_GMNB300</strain>
    </source>
</reference>
<dbReference type="Gene3D" id="3.40.50.720">
    <property type="entry name" value="NAD(P)-binding Rossmann-like Domain"/>
    <property type="match status" value="1"/>
</dbReference>
<dbReference type="InterPro" id="IPR013332">
    <property type="entry name" value="KPR_N"/>
</dbReference>
<evidence type="ECO:0000256" key="1">
    <source>
        <dbReference type="SAM" id="MobiDB-lite"/>
    </source>
</evidence>
<evidence type="ECO:0000313" key="4">
    <source>
        <dbReference type="EMBL" id="KAA8900499.1"/>
    </source>
</evidence>
<protein>
    <submittedName>
        <fullName evidence="4">Ketopantoate reductase PanE/ApbA C terminal-domain-containing protein</fullName>
    </submittedName>
</protein>
<feature type="domain" description="Ketopantoate reductase C-terminal" evidence="3">
    <location>
        <begin position="199"/>
        <end position="321"/>
    </location>
</feature>
<feature type="region of interest" description="Disordered" evidence="1">
    <location>
        <begin position="613"/>
        <end position="765"/>
    </location>
</feature>
<dbReference type="PANTHER" id="PTHR21708:SF25">
    <property type="entry name" value="PROTEIN PAM1-RELATED"/>
    <property type="match status" value="1"/>
</dbReference>
<feature type="region of interest" description="Disordered" evidence="1">
    <location>
        <begin position="543"/>
        <end position="567"/>
    </location>
</feature>
<evidence type="ECO:0000259" key="3">
    <source>
        <dbReference type="Pfam" id="PF08546"/>
    </source>
</evidence>
<feature type="compositionally biased region" description="Low complexity" evidence="1">
    <location>
        <begin position="725"/>
        <end position="753"/>
    </location>
</feature>
<dbReference type="FunFam" id="1.10.1040.10:FF:000017">
    <property type="entry name" value="2-dehydropantoate 2-reductase"/>
    <property type="match status" value="1"/>
</dbReference>
<feature type="region of interest" description="Disordered" evidence="1">
    <location>
        <begin position="477"/>
        <end position="528"/>
    </location>
</feature>
<dbReference type="InterPro" id="IPR051402">
    <property type="entry name" value="KPR-Related"/>
</dbReference>
<dbReference type="OrthoDB" id="5302359at2759"/>
<dbReference type="InParanoid" id="A0A5J5EQE6"/>
<sequence>MAPSTPRLRVLSVGGNPLSAFLSWRLQATTSCDVTLVWKTAYESVSQYGVSFKSAKYGNERFKPHAVVRTPEEAGTMGGGYDYVLLSVKALPDVYDLASIIESVVTPQHTCILVNTTTALGTEAYLESRFPTNVVLSLVSGISLTQLGNSEFEQTGGADVWVGSAIENANVPQSIQYDMAEALALTLASGNVDCHVSPNIRQQQWERVLGPIAFHPLSVILDCPNLTALMEKPTCKQLINDLIDELTSVAEAQKCSFPADFKQKTIEDQLKAHPSTNIMHQDFMARRPLEIETFLGSPIKCAKALNIPTPHLNTLYPILSHLNQTNQSRPPLPSPTASMGGPQQSRPVPGRGPPPSQRPGPGPGMPPRGPPQGRGGLDPAMARRPPPSQQRGMNGHPPPSRGNGEFSPRPELSRRNSFDDDLEEFGHIALYGDMVDNEGPAQPHDDYQRQRPLPPSAAELALRERELALRERAAMLREQELMSRSRPNTAGRRKMPGRSRSVYGDDEEDDEFYVDSNPPPMPPIDVDNIDMMSVTSRRNRRLPSVSGMRNLGPDVPQAPPRGRHSLFSRSNKNRASAASARLMNDVPGLHDPITDNALMGYSSNRYGTVDRAAMTSNSRANSMTSRMGMDDISGGAYPPMPNGQYPPMTNGRRMSNSPDERRPNGFGTRNGQSPPDHHGYPRGPPLDRQAIPRQNGYPHQVDQHISDGVRQPPIMKGASSNTVRSTTGSASASLDSGSASTGGETSAYSSSSSLEKRLPNTVTVG</sequence>
<feature type="region of interest" description="Disordered" evidence="1">
    <location>
        <begin position="323"/>
        <end position="458"/>
    </location>
</feature>
<feature type="compositionally biased region" description="Acidic residues" evidence="1">
    <location>
        <begin position="504"/>
        <end position="513"/>
    </location>
</feature>
<dbReference type="AlphaFoldDB" id="A0A5J5EQE6"/>
<dbReference type="PANTHER" id="PTHR21708">
    <property type="entry name" value="PROBABLE 2-DEHYDROPANTOATE 2-REDUCTASE"/>
    <property type="match status" value="1"/>
</dbReference>
<dbReference type="InterPro" id="IPR013328">
    <property type="entry name" value="6PGD_dom2"/>
</dbReference>
<name>A0A5J5EQE6_9PEZI</name>
<dbReference type="EMBL" id="VXIS01000153">
    <property type="protein sequence ID" value="KAA8900499.1"/>
    <property type="molecule type" value="Genomic_DNA"/>
</dbReference>
<proteinExistence type="predicted"/>
<dbReference type="InterPro" id="IPR008927">
    <property type="entry name" value="6-PGluconate_DH-like_C_sf"/>
</dbReference>
<evidence type="ECO:0000259" key="2">
    <source>
        <dbReference type="Pfam" id="PF02558"/>
    </source>
</evidence>
<feature type="compositionally biased region" description="Pro residues" evidence="1">
    <location>
        <begin position="350"/>
        <end position="370"/>
    </location>
</feature>
<dbReference type="SUPFAM" id="SSF48179">
    <property type="entry name" value="6-phosphogluconate dehydrogenase C-terminal domain-like"/>
    <property type="match status" value="1"/>
</dbReference>
<feature type="compositionally biased region" description="Polar residues" evidence="1">
    <location>
        <begin position="614"/>
        <end position="625"/>
    </location>
</feature>
<dbReference type="Pfam" id="PF02558">
    <property type="entry name" value="ApbA"/>
    <property type="match status" value="1"/>
</dbReference>
<dbReference type="Gene3D" id="1.10.1040.10">
    <property type="entry name" value="N-(1-d-carboxylethyl)-l-norvaline Dehydrogenase, domain 2"/>
    <property type="match status" value="1"/>
</dbReference>
<dbReference type="GO" id="GO:0005737">
    <property type="term" value="C:cytoplasm"/>
    <property type="evidence" value="ECO:0007669"/>
    <property type="project" value="TreeGrafter"/>
</dbReference>
<gene>
    <name evidence="4" type="ORF">FN846DRAFT_781706</name>
</gene>
<feature type="domain" description="Ketopantoate reductase N-terminal" evidence="2">
    <location>
        <begin position="12"/>
        <end position="164"/>
    </location>
</feature>
<evidence type="ECO:0000313" key="5">
    <source>
        <dbReference type="Proteomes" id="UP000326924"/>
    </source>
</evidence>
<dbReference type="FunFam" id="3.40.50.720:FF:000424">
    <property type="entry name" value="Meiotically up-regulated gene 72 protein"/>
    <property type="match status" value="1"/>
</dbReference>
<dbReference type="Proteomes" id="UP000326924">
    <property type="component" value="Unassembled WGS sequence"/>
</dbReference>
<comment type="caution">
    <text evidence="4">The sequence shown here is derived from an EMBL/GenBank/DDBJ whole genome shotgun (WGS) entry which is preliminary data.</text>
</comment>
<dbReference type="Pfam" id="PF08546">
    <property type="entry name" value="ApbA_C"/>
    <property type="match status" value="1"/>
</dbReference>